<dbReference type="PANTHER" id="PTHR32100">
    <property type="entry name" value="OMEGA-6 FATTY ACID DESATURASE, CHLOROPLASTIC"/>
    <property type="match status" value="1"/>
</dbReference>
<keyword evidence="6" id="KW-1133">Transmembrane helix</keyword>
<dbReference type="InterPro" id="IPR021863">
    <property type="entry name" value="FAS_N"/>
</dbReference>
<gene>
    <name evidence="9" type="ORF">C8Q69DRAFT_423243</name>
</gene>
<dbReference type="Proteomes" id="UP000283841">
    <property type="component" value="Unassembled WGS sequence"/>
</dbReference>
<name>A0A443HJY5_BYSSP</name>
<dbReference type="STRING" id="264951.A0A443HJY5"/>
<feature type="transmembrane region" description="Helical" evidence="6">
    <location>
        <begin position="263"/>
        <end position="287"/>
    </location>
</feature>
<dbReference type="RefSeq" id="XP_028481807.1">
    <property type="nucleotide sequence ID" value="XM_028628405.1"/>
</dbReference>
<dbReference type="Pfam" id="PF00487">
    <property type="entry name" value="FA_desaturase"/>
    <property type="match status" value="1"/>
</dbReference>
<dbReference type="GO" id="GO:0006629">
    <property type="term" value="P:lipid metabolic process"/>
    <property type="evidence" value="ECO:0007669"/>
    <property type="project" value="InterPro"/>
</dbReference>
<proteinExistence type="inferred from homology"/>
<feature type="domain" description="Fatty acid desaturase N-terminal" evidence="8">
    <location>
        <begin position="24"/>
        <end position="62"/>
    </location>
</feature>
<feature type="transmembrane region" description="Helical" evidence="6">
    <location>
        <begin position="82"/>
        <end position="100"/>
    </location>
</feature>
<comment type="pathway">
    <text evidence="2">Lipid metabolism.</text>
</comment>
<keyword evidence="10" id="KW-1185">Reference proteome</keyword>
<evidence type="ECO:0000259" key="7">
    <source>
        <dbReference type="Pfam" id="PF00487"/>
    </source>
</evidence>
<dbReference type="CDD" id="cd03507">
    <property type="entry name" value="Delta12-FADS-like"/>
    <property type="match status" value="1"/>
</dbReference>
<evidence type="ECO:0000256" key="3">
    <source>
        <dbReference type="ARBA" id="ARBA00009295"/>
    </source>
</evidence>
<dbReference type="InterPro" id="IPR005804">
    <property type="entry name" value="FA_desaturase_dom"/>
</dbReference>
<comment type="similarity">
    <text evidence="3">Belongs to the fatty acid desaturase type 1 family.</text>
</comment>
<evidence type="ECO:0000259" key="8">
    <source>
        <dbReference type="Pfam" id="PF11960"/>
    </source>
</evidence>
<evidence type="ECO:0000256" key="5">
    <source>
        <dbReference type="ARBA" id="ARBA00023136"/>
    </source>
</evidence>
<dbReference type="EMBL" id="RCNU01000014">
    <property type="protein sequence ID" value="RWQ92162.1"/>
    <property type="molecule type" value="Genomic_DNA"/>
</dbReference>
<accession>A0A443HJY5</accession>
<organism evidence="9 10">
    <name type="scientific">Byssochlamys spectabilis</name>
    <name type="common">Paecilomyces variotii</name>
    <dbReference type="NCBI Taxonomy" id="264951"/>
    <lineage>
        <taxon>Eukaryota</taxon>
        <taxon>Fungi</taxon>
        <taxon>Dikarya</taxon>
        <taxon>Ascomycota</taxon>
        <taxon>Pezizomycotina</taxon>
        <taxon>Eurotiomycetes</taxon>
        <taxon>Eurotiomycetidae</taxon>
        <taxon>Eurotiales</taxon>
        <taxon>Thermoascaceae</taxon>
        <taxon>Paecilomyces</taxon>
    </lineage>
</organism>
<evidence type="ECO:0000313" key="10">
    <source>
        <dbReference type="Proteomes" id="UP000283841"/>
    </source>
</evidence>
<dbReference type="GO" id="GO:0016020">
    <property type="term" value="C:membrane"/>
    <property type="evidence" value="ECO:0007669"/>
    <property type="project" value="UniProtKB-SubCell"/>
</dbReference>
<comment type="subcellular location">
    <subcellularLocation>
        <location evidence="1">Membrane</location>
    </subcellularLocation>
</comment>
<evidence type="ECO:0000313" key="9">
    <source>
        <dbReference type="EMBL" id="RWQ92162.1"/>
    </source>
</evidence>
<feature type="transmembrane region" description="Helical" evidence="6">
    <location>
        <begin position="55"/>
        <end position="76"/>
    </location>
</feature>
<keyword evidence="6" id="KW-0812">Transmembrane</keyword>
<evidence type="ECO:0000256" key="2">
    <source>
        <dbReference type="ARBA" id="ARBA00005189"/>
    </source>
</evidence>
<dbReference type="InterPro" id="IPR012171">
    <property type="entry name" value="Fatty_acid_desaturase"/>
</dbReference>
<feature type="transmembrane region" description="Helical" evidence="6">
    <location>
        <begin position="237"/>
        <end position="257"/>
    </location>
</feature>
<keyword evidence="5 6" id="KW-0472">Membrane</keyword>
<keyword evidence="4" id="KW-0560">Oxidoreductase</keyword>
<dbReference type="GO" id="GO:0016717">
    <property type="term" value="F:oxidoreductase activity, acting on paired donors, with oxidation of a pair of donors resulting in the reduction of molecular oxygen to two molecules of water"/>
    <property type="evidence" value="ECO:0007669"/>
    <property type="project" value="InterPro"/>
</dbReference>
<evidence type="ECO:0000256" key="1">
    <source>
        <dbReference type="ARBA" id="ARBA00004370"/>
    </source>
</evidence>
<comment type="caution">
    <text evidence="9">The sequence shown here is derived from an EMBL/GenBank/DDBJ whole genome shotgun (WGS) entry which is preliminary data.</text>
</comment>
<evidence type="ECO:0000256" key="4">
    <source>
        <dbReference type="ARBA" id="ARBA00023002"/>
    </source>
</evidence>
<protein>
    <submittedName>
        <fullName evidence="9">Fatty acid desaturase-domain-containing protein</fullName>
    </submittedName>
</protein>
<evidence type="ECO:0000256" key="6">
    <source>
        <dbReference type="SAM" id="Phobius"/>
    </source>
</evidence>
<dbReference type="VEuPathDB" id="FungiDB:C8Q69DRAFT_423243"/>
<dbReference type="AlphaFoldDB" id="A0A443HJY5"/>
<dbReference type="Pfam" id="PF11960">
    <property type="entry name" value="DUF3474"/>
    <property type="match status" value="1"/>
</dbReference>
<feature type="domain" description="Fatty acid desaturase" evidence="7">
    <location>
        <begin position="84"/>
        <end position="366"/>
    </location>
</feature>
<reference evidence="9 10" key="1">
    <citation type="journal article" date="2018" name="Front. Microbiol.">
        <title>Genomic and genetic insights into a cosmopolitan fungus, Paecilomyces variotii (Eurotiales).</title>
        <authorList>
            <person name="Urquhart A.S."/>
            <person name="Mondo S.J."/>
            <person name="Makela M.R."/>
            <person name="Hane J.K."/>
            <person name="Wiebenga A."/>
            <person name="He G."/>
            <person name="Mihaltcheva S."/>
            <person name="Pangilinan J."/>
            <person name="Lipzen A."/>
            <person name="Barry K."/>
            <person name="de Vries R.P."/>
            <person name="Grigoriev I.V."/>
            <person name="Idnurm A."/>
        </authorList>
    </citation>
    <scope>NUCLEOTIDE SEQUENCE [LARGE SCALE GENOMIC DNA]</scope>
    <source>
        <strain evidence="9 10">CBS 101075</strain>
    </source>
</reference>
<dbReference type="GeneID" id="39597682"/>
<sequence>MSAGPYQSSSRGHVDLYGNVFEVPDFTMKQIYDAIPPHCFRPSILRSMSYVVRDYALLGGLAWLFYTYTPLLPSIWLRATSYAIYTIIAGMIMTGIWILAHECGHGAFSKSKKLNNTVGFILHSSLLVPYYSWKISHSHHHKSTGDLQRDTVFVPHSREYWVKTTFGKDVDPHSISAAEITEDAPIVTLWHIILFQVFGWPLYMLDNLSGQKGVHGFPQHSHYWFGSDSKIYKESELFLVLLSDIGLLVTCSVLYLAVRFFDWWTVLVFYGMPYLWLNHWIVAITYLQHTDGRLPHFAHSQWTFARGAAATIDRSFKLGFLDIDMYLFHGIVGTHVLHHLVSTIPFYHAYEATEAVKKVMGKHYHSDMDTPLITALFRTQRDCQFVEESSGMDGSGVYMFRNIHGRGTKPRDLVGGEELSVWDGHMSPPKGKETWNWREIISSVW</sequence>